<keyword evidence="3" id="KW-1185">Reference proteome</keyword>
<feature type="region of interest" description="Disordered" evidence="1">
    <location>
        <begin position="1"/>
        <end position="25"/>
    </location>
</feature>
<dbReference type="GeneID" id="28848902"/>
<evidence type="ECO:0000256" key="1">
    <source>
        <dbReference type="SAM" id="MobiDB-lite"/>
    </source>
</evidence>
<proteinExistence type="predicted"/>
<reference evidence="2 3" key="1">
    <citation type="journal article" date="2016" name="PLoS Pathog.">
        <title>Biosynthesis of antibiotic leucinostatins in bio-control fungus Purpureocillium lilacinum and their inhibition on phytophthora revealed by genome mining.</title>
        <authorList>
            <person name="Wang G."/>
            <person name="Liu Z."/>
            <person name="Lin R."/>
            <person name="Li E."/>
            <person name="Mao Z."/>
            <person name="Ling J."/>
            <person name="Yang Y."/>
            <person name="Yin W.B."/>
            <person name="Xie B."/>
        </authorList>
    </citation>
    <scope>NUCLEOTIDE SEQUENCE [LARGE SCALE GENOMIC DNA]</scope>
    <source>
        <strain evidence="2">170</strain>
    </source>
</reference>
<sequence length="224" mass="24549">MLNKPSPSTFARPNSNSSPSPTSSCLANVPKGVSHCLHVPPLARASSEPTATALGPGTHITHPITGYEEHDWQSTNGMRARQTNRGSNTQPGGMLIMFCTERQRSVPPCNRTHLVVLSDVATEDYYLRTSDLLLSASMYSVQYIPSIHSEAELPRSLGFSQEQSMPLASRHCVSRRARFPSCPWNQQRAPRKSFAASCSGPLFDTDPRLDQLGNLNVRMGWSGP</sequence>
<dbReference type="EMBL" id="LSBJ02000005">
    <property type="protein sequence ID" value="OAQ64503.1"/>
    <property type="molecule type" value="Genomic_DNA"/>
</dbReference>
<feature type="compositionally biased region" description="Polar residues" evidence="1">
    <location>
        <begin position="1"/>
        <end position="12"/>
    </location>
</feature>
<accession>A0A179FHM1</accession>
<protein>
    <submittedName>
        <fullName evidence="2">Uncharacterized protein</fullName>
    </submittedName>
</protein>
<organism evidence="2 3">
    <name type="scientific">Pochonia chlamydosporia 170</name>
    <dbReference type="NCBI Taxonomy" id="1380566"/>
    <lineage>
        <taxon>Eukaryota</taxon>
        <taxon>Fungi</taxon>
        <taxon>Dikarya</taxon>
        <taxon>Ascomycota</taxon>
        <taxon>Pezizomycotina</taxon>
        <taxon>Sordariomycetes</taxon>
        <taxon>Hypocreomycetidae</taxon>
        <taxon>Hypocreales</taxon>
        <taxon>Clavicipitaceae</taxon>
        <taxon>Pochonia</taxon>
    </lineage>
</organism>
<evidence type="ECO:0000313" key="2">
    <source>
        <dbReference type="EMBL" id="OAQ64503.1"/>
    </source>
</evidence>
<evidence type="ECO:0000313" key="3">
    <source>
        <dbReference type="Proteomes" id="UP000078397"/>
    </source>
</evidence>
<feature type="compositionally biased region" description="Low complexity" evidence="1">
    <location>
        <begin position="13"/>
        <end position="24"/>
    </location>
</feature>
<comment type="caution">
    <text evidence="2">The sequence shown here is derived from an EMBL/GenBank/DDBJ whole genome shotgun (WGS) entry which is preliminary data.</text>
</comment>
<name>A0A179FHM1_METCM</name>
<dbReference type="KEGG" id="pchm:VFPPC_05768"/>
<dbReference type="RefSeq" id="XP_018141817.1">
    <property type="nucleotide sequence ID" value="XM_018284908.1"/>
</dbReference>
<gene>
    <name evidence="2" type="ORF">VFPPC_05768</name>
</gene>
<dbReference type="AlphaFoldDB" id="A0A179FHM1"/>
<dbReference type="Proteomes" id="UP000078397">
    <property type="component" value="Unassembled WGS sequence"/>
</dbReference>